<comment type="caution">
    <text evidence="8">The sequence shown here is derived from an EMBL/GenBank/DDBJ whole genome shotgun (WGS) entry which is preliminary data.</text>
</comment>
<proteinExistence type="inferred from homology"/>
<evidence type="ECO:0000256" key="5">
    <source>
        <dbReference type="ARBA" id="ARBA00022989"/>
    </source>
</evidence>
<dbReference type="InterPro" id="IPR051907">
    <property type="entry name" value="DoxX-like_oxidoreductase"/>
</dbReference>
<dbReference type="InterPro" id="IPR032808">
    <property type="entry name" value="DoxX"/>
</dbReference>
<dbReference type="Proteomes" id="UP001206890">
    <property type="component" value="Unassembled WGS sequence"/>
</dbReference>
<keyword evidence="6 7" id="KW-0472">Membrane</keyword>
<accession>A0AAW5Q6S5</accession>
<comment type="subcellular location">
    <subcellularLocation>
        <location evidence="1">Cell membrane</location>
        <topology evidence="1">Multi-pass membrane protein</topology>
    </subcellularLocation>
</comment>
<evidence type="ECO:0000256" key="1">
    <source>
        <dbReference type="ARBA" id="ARBA00004651"/>
    </source>
</evidence>
<reference evidence="8" key="1">
    <citation type="submission" date="2022-04" db="EMBL/GenBank/DDBJ databases">
        <title>Human microbiome associated bacterial genomes.</title>
        <authorList>
            <person name="Sandstrom S."/>
            <person name="Salamzade R."/>
            <person name="Kalan L.R."/>
        </authorList>
    </citation>
    <scope>NUCLEOTIDE SEQUENCE</scope>
    <source>
        <strain evidence="8">P3-SID1762</strain>
    </source>
</reference>
<dbReference type="GO" id="GO:0005886">
    <property type="term" value="C:plasma membrane"/>
    <property type="evidence" value="ECO:0007669"/>
    <property type="project" value="UniProtKB-SubCell"/>
</dbReference>
<feature type="transmembrane region" description="Helical" evidence="7">
    <location>
        <begin position="7"/>
        <end position="37"/>
    </location>
</feature>
<dbReference type="AlphaFoldDB" id="A0AAW5Q6S5"/>
<dbReference type="PANTHER" id="PTHR33452:SF1">
    <property type="entry name" value="INNER MEMBRANE PROTEIN YPHA-RELATED"/>
    <property type="match status" value="1"/>
</dbReference>
<evidence type="ECO:0000256" key="4">
    <source>
        <dbReference type="ARBA" id="ARBA00022692"/>
    </source>
</evidence>
<dbReference type="Pfam" id="PF07681">
    <property type="entry name" value="DoxX"/>
    <property type="match status" value="1"/>
</dbReference>
<evidence type="ECO:0000256" key="2">
    <source>
        <dbReference type="ARBA" id="ARBA00006679"/>
    </source>
</evidence>
<dbReference type="PANTHER" id="PTHR33452">
    <property type="entry name" value="OXIDOREDUCTASE CATD-RELATED"/>
    <property type="match status" value="1"/>
</dbReference>
<keyword evidence="4 7" id="KW-0812">Transmembrane</keyword>
<dbReference type="EMBL" id="JALXTC010000011">
    <property type="protein sequence ID" value="MCT2116876.1"/>
    <property type="molecule type" value="Genomic_DNA"/>
</dbReference>
<comment type="similarity">
    <text evidence="2">Belongs to the DoxX family.</text>
</comment>
<evidence type="ECO:0000313" key="9">
    <source>
        <dbReference type="Proteomes" id="UP001206890"/>
    </source>
</evidence>
<sequence length="82" mass="8376">MIELVGGILLILGLLTPLVAVLVVVVMIGAFFTVHLGSGVHVSDNGRELIAVVGLAAAVFVLVGPGRYSVDAVLARGRADRA</sequence>
<protein>
    <submittedName>
        <fullName evidence="8">DoxX family membrane protein</fullName>
    </submittedName>
</protein>
<evidence type="ECO:0000313" key="8">
    <source>
        <dbReference type="EMBL" id="MCT2116876.1"/>
    </source>
</evidence>
<evidence type="ECO:0000256" key="3">
    <source>
        <dbReference type="ARBA" id="ARBA00022475"/>
    </source>
</evidence>
<gene>
    <name evidence="8" type="ORF">M3D93_03780</name>
</gene>
<keyword evidence="3" id="KW-1003">Cell membrane</keyword>
<organism evidence="8 9">
    <name type="scientific">Dietzia cinnamea</name>
    <dbReference type="NCBI Taxonomy" id="321318"/>
    <lineage>
        <taxon>Bacteria</taxon>
        <taxon>Bacillati</taxon>
        <taxon>Actinomycetota</taxon>
        <taxon>Actinomycetes</taxon>
        <taxon>Mycobacteriales</taxon>
        <taxon>Dietziaceae</taxon>
        <taxon>Dietzia</taxon>
    </lineage>
</organism>
<name>A0AAW5Q6S5_9ACTN</name>
<evidence type="ECO:0000256" key="7">
    <source>
        <dbReference type="SAM" id="Phobius"/>
    </source>
</evidence>
<evidence type="ECO:0000256" key="6">
    <source>
        <dbReference type="ARBA" id="ARBA00023136"/>
    </source>
</evidence>
<keyword evidence="5 7" id="KW-1133">Transmembrane helix</keyword>
<feature type="transmembrane region" description="Helical" evidence="7">
    <location>
        <begin position="49"/>
        <end position="68"/>
    </location>
</feature>